<feature type="transmembrane region" description="Helical" evidence="2">
    <location>
        <begin position="126"/>
        <end position="149"/>
    </location>
</feature>
<evidence type="ECO:0000256" key="1">
    <source>
        <dbReference type="SAM" id="MobiDB-lite"/>
    </source>
</evidence>
<feature type="transmembrane region" description="Helical" evidence="2">
    <location>
        <begin position="378"/>
        <end position="403"/>
    </location>
</feature>
<accession>A0A7Y0EPW2</accession>
<proteinExistence type="predicted"/>
<feature type="transmembrane region" description="Helical" evidence="2">
    <location>
        <begin position="170"/>
        <end position="196"/>
    </location>
</feature>
<gene>
    <name evidence="3" type="ORF">G1C95_1397</name>
</gene>
<reference evidence="3 4" key="1">
    <citation type="submission" date="2020-02" db="EMBL/GenBank/DDBJ databases">
        <title>Characterization of phylogenetic diversity of novel bifidobacterial species isolated in Czech ZOOs.</title>
        <authorList>
            <person name="Lugli G.A."/>
            <person name="Vera N.B."/>
            <person name="Ventura M."/>
        </authorList>
    </citation>
    <scope>NUCLEOTIDE SEQUENCE [LARGE SCALE GENOMIC DNA]</scope>
    <source>
        <strain evidence="3 4">DSM 109957</strain>
    </source>
</reference>
<protein>
    <submittedName>
        <fullName evidence="3">Uncharacterized protein</fullName>
    </submittedName>
</protein>
<organism evidence="3 4">
    <name type="scientific">Bifidobacterium oedipodis</name>
    <dbReference type="NCBI Taxonomy" id="2675322"/>
    <lineage>
        <taxon>Bacteria</taxon>
        <taxon>Bacillati</taxon>
        <taxon>Actinomycetota</taxon>
        <taxon>Actinomycetes</taxon>
        <taxon>Bifidobacteriales</taxon>
        <taxon>Bifidobacteriaceae</taxon>
        <taxon>Bifidobacterium</taxon>
    </lineage>
</organism>
<sequence>MIRQWIRGALAALVSMAIYAIALGCYLALMLLVISMEEGGDNLTTHTNPLTFALVLLSEGSGFTTTAVTLTITPLLLTILLIWLIATVTTRLKAIDLPAYAAGLVVWLVINEGFRRSVEVGLTDDQWLVLCKAGAVFTLGFACAALPASKRLRGVVAKIASQISVSVKRCLILGTVVAAMLIGMILLAGLITVIVWCVNNHAAVVTIFEGSGMETGSRILTTVAMVAWLPNVMLWAVSWLFGAGFAIGDLADFTLWSGQATDLPSIPVFGILPEAVNDDIIRMVLMNLPLALALIVGLLMLFLPQGFGYRPQSILGERRGAALVNLAYPAASFCLAAGLVSLISTVLFTLSNGSLGQHRLANVGVNVMAATRAIGHPVAIGLAAAWLVALVGTALVFSIGWLAERIKASRAVPSPNAGIMTDASERPSDAQQPQTSKEESDDKHESTDTPSIGIRLP</sequence>
<comment type="caution">
    <text evidence="3">The sequence shown here is derived from an EMBL/GenBank/DDBJ whole genome shotgun (WGS) entry which is preliminary data.</text>
</comment>
<evidence type="ECO:0000256" key="2">
    <source>
        <dbReference type="SAM" id="Phobius"/>
    </source>
</evidence>
<keyword evidence="2" id="KW-1133">Transmembrane helix</keyword>
<evidence type="ECO:0000313" key="3">
    <source>
        <dbReference type="EMBL" id="NMM94210.1"/>
    </source>
</evidence>
<dbReference type="AlphaFoldDB" id="A0A7Y0EPW2"/>
<feature type="transmembrane region" description="Helical" evidence="2">
    <location>
        <begin position="63"/>
        <end position="85"/>
    </location>
</feature>
<name>A0A7Y0EPW2_9BIFI</name>
<evidence type="ECO:0000313" key="4">
    <source>
        <dbReference type="Proteomes" id="UP000532194"/>
    </source>
</evidence>
<keyword evidence="2" id="KW-0812">Transmembrane</keyword>
<dbReference type="Pfam" id="PF19877">
    <property type="entry name" value="DUF6350"/>
    <property type="match status" value="1"/>
</dbReference>
<dbReference type="Proteomes" id="UP000532194">
    <property type="component" value="Unassembled WGS sequence"/>
</dbReference>
<feature type="transmembrane region" description="Helical" evidence="2">
    <location>
        <begin position="12"/>
        <end position="34"/>
    </location>
</feature>
<feature type="transmembrane region" description="Helical" evidence="2">
    <location>
        <begin position="216"/>
        <end position="241"/>
    </location>
</feature>
<dbReference type="InterPro" id="IPR045931">
    <property type="entry name" value="DUF6350"/>
</dbReference>
<dbReference type="PROSITE" id="PS51257">
    <property type="entry name" value="PROKAR_LIPOPROTEIN"/>
    <property type="match status" value="1"/>
</dbReference>
<dbReference type="EMBL" id="JAAIII010000004">
    <property type="protein sequence ID" value="NMM94210.1"/>
    <property type="molecule type" value="Genomic_DNA"/>
</dbReference>
<feature type="region of interest" description="Disordered" evidence="1">
    <location>
        <begin position="414"/>
        <end position="457"/>
    </location>
</feature>
<feature type="transmembrane region" description="Helical" evidence="2">
    <location>
        <begin position="284"/>
        <end position="303"/>
    </location>
</feature>
<keyword evidence="4" id="KW-1185">Reference proteome</keyword>
<feature type="transmembrane region" description="Helical" evidence="2">
    <location>
        <begin position="323"/>
        <end position="350"/>
    </location>
</feature>
<keyword evidence="2" id="KW-0472">Membrane</keyword>
<feature type="compositionally biased region" description="Basic and acidic residues" evidence="1">
    <location>
        <begin position="436"/>
        <end position="447"/>
    </location>
</feature>